<reference evidence="2" key="1">
    <citation type="submission" date="2023-07" db="EMBL/GenBank/DDBJ databases">
        <authorList>
            <person name="Kim M.K."/>
        </authorList>
    </citation>
    <scope>NUCLEOTIDE SEQUENCE</scope>
    <source>
        <strain evidence="2">M29</strain>
    </source>
</reference>
<organism evidence="2 3">
    <name type="scientific">Hymenobacter mellowenesis</name>
    <dbReference type="NCBI Taxonomy" id="3063995"/>
    <lineage>
        <taxon>Bacteria</taxon>
        <taxon>Pseudomonadati</taxon>
        <taxon>Bacteroidota</taxon>
        <taxon>Cytophagia</taxon>
        <taxon>Cytophagales</taxon>
        <taxon>Hymenobacteraceae</taxon>
        <taxon>Hymenobacter</taxon>
    </lineage>
</organism>
<accession>A0ABT9A6F3</accession>
<protein>
    <recommendedName>
        <fullName evidence="4">Lipoprotein</fullName>
    </recommendedName>
</protein>
<keyword evidence="3" id="KW-1185">Reference proteome</keyword>
<dbReference type="RefSeq" id="WP_305009626.1">
    <property type="nucleotide sequence ID" value="NZ_JAUQSX010000001.1"/>
</dbReference>
<evidence type="ECO:0000313" key="2">
    <source>
        <dbReference type="EMBL" id="MDO7844939.1"/>
    </source>
</evidence>
<sequence length="186" mass="20804">MRRRFIPLLLLLPTLSLWSCSTSDTNPIVDFGEGEGITYREVNNFPVGPHDYTDWTTDATWNKQERALFADVNVDLNGAQRTALFGETTVYPNPTRSGRAKWSVWPRNGSSGSAGPFTVRGVLVNRQYQSMVRFGPLPLTANGLSAEFSYTQAGLSPRELYRLYYVVTDASGLVYKGHGDVRYDPQ</sequence>
<dbReference type="Proteomes" id="UP001167796">
    <property type="component" value="Unassembled WGS sequence"/>
</dbReference>
<evidence type="ECO:0000313" key="3">
    <source>
        <dbReference type="Proteomes" id="UP001167796"/>
    </source>
</evidence>
<feature type="signal peptide" evidence="1">
    <location>
        <begin position="1"/>
        <end position="19"/>
    </location>
</feature>
<gene>
    <name evidence="2" type="ORF">Q5H92_01110</name>
</gene>
<name>A0ABT9A6F3_9BACT</name>
<feature type="chain" id="PRO_5047217795" description="Lipoprotein" evidence="1">
    <location>
        <begin position="20"/>
        <end position="186"/>
    </location>
</feature>
<dbReference type="EMBL" id="JAUQSX010000001">
    <property type="protein sequence ID" value="MDO7844939.1"/>
    <property type="molecule type" value="Genomic_DNA"/>
</dbReference>
<comment type="caution">
    <text evidence="2">The sequence shown here is derived from an EMBL/GenBank/DDBJ whole genome shotgun (WGS) entry which is preliminary data.</text>
</comment>
<evidence type="ECO:0008006" key="4">
    <source>
        <dbReference type="Google" id="ProtNLM"/>
    </source>
</evidence>
<keyword evidence="1" id="KW-0732">Signal</keyword>
<evidence type="ECO:0000256" key="1">
    <source>
        <dbReference type="SAM" id="SignalP"/>
    </source>
</evidence>
<proteinExistence type="predicted"/>